<proteinExistence type="predicted"/>
<sequence>MIKGTFSGPFYMRFENKVGKTWNIVLSFEKIFAVVGKSA</sequence>
<evidence type="ECO:0000313" key="1">
    <source>
        <dbReference type="EMBL" id="ETA80715.1"/>
    </source>
</evidence>
<name>V7I393_9CLOT</name>
<protein>
    <submittedName>
        <fullName evidence="1">Uncharacterized protein</fullName>
    </submittedName>
</protein>
<dbReference type="EMBL" id="AXUN02000176">
    <property type="protein sequence ID" value="ETA80715.1"/>
    <property type="molecule type" value="Genomic_DNA"/>
</dbReference>
<gene>
    <name evidence="1" type="ORF">T472_0210450</name>
</gene>
<dbReference type="STRING" id="994573.T472_0210450"/>
<dbReference type="AlphaFoldDB" id="V7I393"/>
<dbReference type="Proteomes" id="UP000017747">
    <property type="component" value="Unassembled WGS sequence"/>
</dbReference>
<organism evidence="1 2">
    <name type="scientific">Youngiibacter fragilis 232.1</name>
    <dbReference type="NCBI Taxonomy" id="994573"/>
    <lineage>
        <taxon>Bacteria</taxon>
        <taxon>Bacillati</taxon>
        <taxon>Bacillota</taxon>
        <taxon>Clostridia</taxon>
        <taxon>Eubacteriales</taxon>
        <taxon>Clostridiaceae</taxon>
        <taxon>Youngiibacter</taxon>
    </lineage>
</organism>
<accession>V7I393</accession>
<comment type="caution">
    <text evidence="1">The sequence shown here is derived from an EMBL/GenBank/DDBJ whole genome shotgun (WGS) entry which is preliminary data.</text>
</comment>
<keyword evidence="2" id="KW-1185">Reference proteome</keyword>
<reference evidence="1 2" key="1">
    <citation type="journal article" date="2014" name="Genome Announc.">
        <title>Genome Sequence of Youngiibacter fragilis, the Type Strain of the Genus Youngiibacter.</title>
        <authorList>
            <person name="Wawrik C.B."/>
            <person name="Callaghan A.V."/>
            <person name="Stamps B.W."/>
            <person name="Wawrik B."/>
        </authorList>
    </citation>
    <scope>NUCLEOTIDE SEQUENCE [LARGE SCALE GENOMIC DNA]</scope>
    <source>
        <strain evidence="1 2">232.1</strain>
    </source>
</reference>
<evidence type="ECO:0000313" key="2">
    <source>
        <dbReference type="Proteomes" id="UP000017747"/>
    </source>
</evidence>